<dbReference type="GO" id="GO:0003700">
    <property type="term" value="F:DNA-binding transcription factor activity"/>
    <property type="evidence" value="ECO:0007669"/>
    <property type="project" value="InterPro"/>
</dbReference>
<name>A0A835KJS5_9POAL</name>
<keyword evidence="3 6" id="KW-0805">Transcription regulation</keyword>
<evidence type="ECO:0000259" key="8">
    <source>
        <dbReference type="PROSITE" id="PS50888"/>
    </source>
</evidence>
<dbReference type="PROSITE" id="PS50888">
    <property type="entry name" value="BHLH"/>
    <property type="match status" value="1"/>
</dbReference>
<evidence type="ECO:0000256" key="1">
    <source>
        <dbReference type="ARBA" id="ARBA00004123"/>
    </source>
</evidence>
<dbReference type="PANTHER" id="PTHR11514:SF43">
    <property type="entry name" value="TRANSCRIPTION FACTOR MYC2"/>
    <property type="match status" value="1"/>
</dbReference>
<evidence type="ECO:0000256" key="2">
    <source>
        <dbReference type="ARBA" id="ARBA00005510"/>
    </source>
</evidence>
<dbReference type="Gene3D" id="4.10.280.10">
    <property type="entry name" value="Helix-loop-helix DNA-binding domain"/>
    <property type="match status" value="1"/>
</dbReference>
<dbReference type="PANTHER" id="PTHR11514">
    <property type="entry name" value="MYC"/>
    <property type="match status" value="1"/>
</dbReference>
<comment type="similarity">
    <text evidence="2">Belongs to the bHLH protein family.</text>
</comment>
<keyword evidence="10" id="KW-1185">Reference proteome</keyword>
<dbReference type="OrthoDB" id="691089at2759"/>
<evidence type="ECO:0000256" key="5">
    <source>
        <dbReference type="ARBA" id="ARBA00023242"/>
    </source>
</evidence>
<dbReference type="InterPro" id="IPR011598">
    <property type="entry name" value="bHLH_dom"/>
</dbReference>
<accession>A0A835KJS5</accession>
<evidence type="ECO:0000256" key="6">
    <source>
        <dbReference type="RuleBase" id="RU369104"/>
    </source>
</evidence>
<reference evidence="9" key="1">
    <citation type="submission" date="2020-07" db="EMBL/GenBank/DDBJ databases">
        <title>Genome sequence and genetic diversity analysis of an under-domesticated orphan crop, white fonio (Digitaria exilis).</title>
        <authorList>
            <person name="Bennetzen J.L."/>
            <person name="Chen S."/>
            <person name="Ma X."/>
            <person name="Wang X."/>
            <person name="Yssel A.E.J."/>
            <person name="Chaluvadi S.R."/>
            <person name="Johnson M."/>
            <person name="Gangashetty P."/>
            <person name="Hamidou F."/>
            <person name="Sanogo M.D."/>
            <person name="Zwaenepoel A."/>
            <person name="Wallace J."/>
            <person name="Van De Peer Y."/>
            <person name="Van Deynze A."/>
        </authorList>
    </citation>
    <scope>NUCLEOTIDE SEQUENCE</scope>
    <source>
        <tissue evidence="9">Leaves</tissue>
    </source>
</reference>
<dbReference type="GO" id="GO:0000976">
    <property type="term" value="F:transcription cis-regulatory region binding"/>
    <property type="evidence" value="ECO:0007669"/>
    <property type="project" value="TreeGrafter"/>
</dbReference>
<proteinExistence type="inferred from homology"/>
<evidence type="ECO:0000313" key="9">
    <source>
        <dbReference type="EMBL" id="KAF8733361.1"/>
    </source>
</evidence>
<keyword evidence="4 6" id="KW-0804">Transcription</keyword>
<comment type="subcellular location">
    <subcellularLocation>
        <location evidence="1 6">Nucleus</location>
    </subcellularLocation>
</comment>
<dbReference type="GO" id="GO:0005634">
    <property type="term" value="C:nucleus"/>
    <property type="evidence" value="ECO:0007669"/>
    <property type="project" value="UniProtKB-SubCell"/>
</dbReference>
<dbReference type="EMBL" id="JACEFO010001601">
    <property type="protein sequence ID" value="KAF8733361.1"/>
    <property type="molecule type" value="Genomic_DNA"/>
</dbReference>
<dbReference type="InterPro" id="IPR054502">
    <property type="entry name" value="bHLH-TF_ACT-like_plant"/>
</dbReference>
<dbReference type="AlphaFoldDB" id="A0A835KJS5"/>
<keyword evidence="5 6" id="KW-0539">Nucleus</keyword>
<evidence type="ECO:0000256" key="3">
    <source>
        <dbReference type="ARBA" id="ARBA00023015"/>
    </source>
</evidence>
<feature type="region of interest" description="Disordered" evidence="7">
    <location>
        <begin position="224"/>
        <end position="249"/>
    </location>
</feature>
<sequence>MPSGCMLDVRESRYSMSSRSLAIHITTSAATYRPSRRSCCVVAPPPLEAEKRPPNHVVAERLRREKLKQRFCALRAMVPNVSNMDKASLLGDAVSYINHLRGKLTALKSYQDALHAEMEALKKERDALPAPHDAGPRCHAVEIDAKIVGMEATIRVQSHKRNHPSARLMEALRELDLDVYHASVSVVKDLMIQQVSVKMASRAYSQEQLNAALYSRLAEPGAAMGREIQQEEEDDTRPVSFVNFRREDG</sequence>
<evidence type="ECO:0000256" key="4">
    <source>
        <dbReference type="ARBA" id="ARBA00023163"/>
    </source>
</evidence>
<gene>
    <name evidence="9" type="ORF">HU200_014967</name>
</gene>
<dbReference type="InterPro" id="IPR036638">
    <property type="entry name" value="HLH_DNA-bd_sf"/>
</dbReference>
<evidence type="ECO:0000313" key="10">
    <source>
        <dbReference type="Proteomes" id="UP000636709"/>
    </source>
</evidence>
<dbReference type="InterPro" id="IPR045084">
    <property type="entry name" value="AIB/MYC-like"/>
</dbReference>
<comment type="caution">
    <text evidence="9">The sequence shown here is derived from an EMBL/GenBank/DDBJ whole genome shotgun (WGS) entry which is preliminary data.</text>
</comment>
<evidence type="ECO:0000256" key="7">
    <source>
        <dbReference type="SAM" id="MobiDB-lite"/>
    </source>
</evidence>
<protein>
    <recommendedName>
        <fullName evidence="6">Transcription factor</fullName>
        <shortName evidence="6">bHLH transcription factor</shortName>
    </recommendedName>
    <alternativeName>
        <fullName evidence="6">Basic helix-loop-helix protein</fullName>
    </alternativeName>
</protein>
<dbReference type="Pfam" id="PF22754">
    <property type="entry name" value="bHLH-TF_ACT-like_plant"/>
    <property type="match status" value="1"/>
</dbReference>
<dbReference type="SMART" id="SM00353">
    <property type="entry name" value="HLH"/>
    <property type="match status" value="1"/>
</dbReference>
<dbReference type="Pfam" id="PF00010">
    <property type="entry name" value="HLH"/>
    <property type="match status" value="1"/>
</dbReference>
<dbReference type="GO" id="GO:0046983">
    <property type="term" value="F:protein dimerization activity"/>
    <property type="evidence" value="ECO:0007669"/>
    <property type="project" value="InterPro"/>
</dbReference>
<organism evidence="9 10">
    <name type="scientific">Digitaria exilis</name>
    <dbReference type="NCBI Taxonomy" id="1010633"/>
    <lineage>
        <taxon>Eukaryota</taxon>
        <taxon>Viridiplantae</taxon>
        <taxon>Streptophyta</taxon>
        <taxon>Embryophyta</taxon>
        <taxon>Tracheophyta</taxon>
        <taxon>Spermatophyta</taxon>
        <taxon>Magnoliopsida</taxon>
        <taxon>Liliopsida</taxon>
        <taxon>Poales</taxon>
        <taxon>Poaceae</taxon>
        <taxon>PACMAD clade</taxon>
        <taxon>Panicoideae</taxon>
        <taxon>Panicodae</taxon>
        <taxon>Paniceae</taxon>
        <taxon>Anthephorinae</taxon>
        <taxon>Digitaria</taxon>
    </lineage>
</organism>
<dbReference type="Proteomes" id="UP000636709">
    <property type="component" value="Unassembled WGS sequence"/>
</dbReference>
<dbReference type="SUPFAM" id="SSF47459">
    <property type="entry name" value="HLH, helix-loop-helix DNA-binding domain"/>
    <property type="match status" value="1"/>
</dbReference>
<feature type="domain" description="BHLH" evidence="8">
    <location>
        <begin position="51"/>
        <end position="100"/>
    </location>
</feature>